<dbReference type="EMBL" id="JARPYT010000018">
    <property type="protein sequence ID" value="MDT2638082.1"/>
    <property type="molecule type" value="Genomic_DNA"/>
</dbReference>
<accession>A0AAW8TLW9</accession>
<evidence type="ECO:0000313" key="4">
    <source>
        <dbReference type="Proteomes" id="UP001256547"/>
    </source>
</evidence>
<evidence type="ECO:0000313" key="2">
    <source>
        <dbReference type="EMBL" id="MDT2638082.1"/>
    </source>
</evidence>
<dbReference type="RefSeq" id="WP_311808948.1">
    <property type="nucleotide sequence ID" value="NZ_JARPYR010000016.1"/>
</dbReference>
<organism evidence="2 3">
    <name type="scientific">Enterococcus dongliensis</name>
    <dbReference type="NCBI Taxonomy" id="2559925"/>
    <lineage>
        <taxon>Bacteria</taxon>
        <taxon>Bacillati</taxon>
        <taxon>Bacillota</taxon>
        <taxon>Bacilli</taxon>
        <taxon>Lactobacillales</taxon>
        <taxon>Enterococcaceae</taxon>
        <taxon>Enterococcus</taxon>
    </lineage>
</organism>
<sequence>MTLNINGAEFDYRTENIEKLTKDFIDYIVTDVPFFALQNELLYLMEKRNITKFRIPGSMTSDKQDHIFYFQVIAVKENKKLRTYHYLGMDLKKNLTPK</sequence>
<dbReference type="Pfam" id="PF19385">
    <property type="entry name" value="DUF5960"/>
    <property type="match status" value="1"/>
</dbReference>
<dbReference type="Proteomes" id="UP001256547">
    <property type="component" value="Unassembled WGS sequence"/>
</dbReference>
<evidence type="ECO:0000313" key="1">
    <source>
        <dbReference type="EMBL" id="MDT2597129.1"/>
    </source>
</evidence>
<evidence type="ECO:0000313" key="3">
    <source>
        <dbReference type="Proteomes" id="UP001245561"/>
    </source>
</evidence>
<dbReference type="InterPro" id="IPR046004">
    <property type="entry name" value="DUF5960"/>
</dbReference>
<comment type="caution">
    <text evidence="2">The sequence shown here is derived from an EMBL/GenBank/DDBJ whole genome shotgun (WGS) entry which is preliminary data.</text>
</comment>
<reference evidence="2 4" key="1">
    <citation type="submission" date="2023-03" db="EMBL/GenBank/DDBJ databases">
        <authorList>
            <person name="Shen W."/>
            <person name="Cai J."/>
        </authorList>
    </citation>
    <scope>NUCLEOTIDE SEQUENCE</scope>
    <source>
        <strain evidence="2">P55-2</strain>
        <strain evidence="1 4">P72-2</strain>
    </source>
</reference>
<proteinExistence type="predicted"/>
<dbReference type="AlphaFoldDB" id="A0AAW8TLW9"/>
<dbReference type="Proteomes" id="UP001245561">
    <property type="component" value="Unassembled WGS sequence"/>
</dbReference>
<keyword evidence="4" id="KW-1185">Reference proteome</keyword>
<dbReference type="EMBL" id="JARPYR010000016">
    <property type="protein sequence ID" value="MDT2597129.1"/>
    <property type="molecule type" value="Genomic_DNA"/>
</dbReference>
<gene>
    <name evidence="2" type="ORF">P7D36_11320</name>
    <name evidence="1" type="ORF">P7D39_08950</name>
</gene>
<name>A0AAW8TLW9_9ENTE</name>
<protein>
    <submittedName>
        <fullName evidence="2">DUF5960 family protein</fullName>
    </submittedName>
</protein>